<reference evidence="1 2" key="1">
    <citation type="submission" date="2024-05" db="EMBL/GenBank/DDBJ databases">
        <authorList>
            <person name="Wallberg A."/>
        </authorList>
    </citation>
    <scope>NUCLEOTIDE SEQUENCE [LARGE SCALE GENOMIC DNA]</scope>
</reference>
<organism evidence="1 2">
    <name type="scientific">Meganyctiphanes norvegica</name>
    <name type="common">Northern krill</name>
    <name type="synonym">Thysanopoda norvegica</name>
    <dbReference type="NCBI Taxonomy" id="48144"/>
    <lineage>
        <taxon>Eukaryota</taxon>
        <taxon>Metazoa</taxon>
        <taxon>Ecdysozoa</taxon>
        <taxon>Arthropoda</taxon>
        <taxon>Crustacea</taxon>
        <taxon>Multicrustacea</taxon>
        <taxon>Malacostraca</taxon>
        <taxon>Eumalacostraca</taxon>
        <taxon>Eucarida</taxon>
        <taxon>Euphausiacea</taxon>
        <taxon>Euphausiidae</taxon>
        <taxon>Meganyctiphanes</taxon>
    </lineage>
</organism>
<keyword evidence="2" id="KW-1185">Reference proteome</keyword>
<dbReference type="EMBL" id="CAXKWB010000031">
    <property type="protein sequence ID" value="CAL4058719.1"/>
    <property type="molecule type" value="Genomic_DNA"/>
</dbReference>
<evidence type="ECO:0000313" key="2">
    <source>
        <dbReference type="Proteomes" id="UP001497623"/>
    </source>
</evidence>
<feature type="non-terminal residue" evidence="1">
    <location>
        <position position="1"/>
    </location>
</feature>
<proteinExistence type="predicted"/>
<gene>
    <name evidence="1" type="ORF">MNOR_LOCUS163</name>
</gene>
<evidence type="ECO:0008006" key="3">
    <source>
        <dbReference type="Google" id="ProtNLM"/>
    </source>
</evidence>
<name>A0AAV2PJR4_MEGNR</name>
<comment type="caution">
    <text evidence="1">The sequence shown here is derived from an EMBL/GenBank/DDBJ whole genome shotgun (WGS) entry which is preliminary data.</text>
</comment>
<dbReference type="SUPFAM" id="SSF51735">
    <property type="entry name" value="NAD(P)-binding Rossmann-fold domains"/>
    <property type="match status" value="1"/>
</dbReference>
<sequence>HLSIFSGPQLQPGSITGNGLPYFAKIVKGEFMAESIPNDSMSIIHVEDLAKLHIAAAETATACGRYFGVNQSWHWEDIYASIKKEYAGFKIPPKKYTEKNPVTCFDNSRRDSLGVTLKSLDYIFSSTLNFLKERKEI</sequence>
<dbReference type="Proteomes" id="UP001497623">
    <property type="component" value="Unassembled WGS sequence"/>
</dbReference>
<protein>
    <recommendedName>
        <fullName evidence="3">Dihydroflavonol 4-reductase</fullName>
    </recommendedName>
</protein>
<dbReference type="AlphaFoldDB" id="A0AAV2PJR4"/>
<evidence type="ECO:0000313" key="1">
    <source>
        <dbReference type="EMBL" id="CAL4058719.1"/>
    </source>
</evidence>
<dbReference type="InterPro" id="IPR036291">
    <property type="entry name" value="NAD(P)-bd_dom_sf"/>
</dbReference>
<accession>A0AAV2PJR4</accession>
<dbReference type="Gene3D" id="3.40.50.720">
    <property type="entry name" value="NAD(P)-binding Rossmann-like Domain"/>
    <property type="match status" value="1"/>
</dbReference>